<dbReference type="PROSITE" id="PS01161">
    <property type="entry name" value="GLC_GALNAC_ISOMERASE"/>
    <property type="match status" value="1"/>
</dbReference>
<dbReference type="FunFam" id="3.40.50.1360:FF:000002">
    <property type="entry name" value="Glucosamine-6-phosphate deaminase"/>
    <property type="match status" value="1"/>
</dbReference>
<comment type="function">
    <text evidence="10">Catalyzes the reversible conversion of alpha-D-glucosamine 6-phosphate (GlcN-6P) into beta-D-fructose 6-phosphate (Fru-6P) and ammonium ion, a regulatory reaction step in de novo uridine diphosphate-N-acetyl-alpha-D-glucosamine (UDP-GlcNAc) biosynthesis via hexosamine pathway.</text>
</comment>
<dbReference type="GO" id="GO:0006043">
    <property type="term" value="P:glucosamine catabolic process"/>
    <property type="evidence" value="ECO:0007669"/>
    <property type="project" value="TreeGrafter"/>
</dbReference>
<name>A0A9P8AAF9_MORAP</name>
<gene>
    <name evidence="14" type="ORF">KVV02_000035</name>
</gene>
<dbReference type="InterPro" id="IPR006148">
    <property type="entry name" value="Glc/Gal-6P_isomerase"/>
</dbReference>
<dbReference type="Pfam" id="PF01182">
    <property type="entry name" value="Glucosamine_iso"/>
    <property type="match status" value="1"/>
</dbReference>
<evidence type="ECO:0000313" key="15">
    <source>
        <dbReference type="Proteomes" id="UP000717515"/>
    </source>
</evidence>
<dbReference type="GO" id="GO:0005975">
    <property type="term" value="P:carbohydrate metabolic process"/>
    <property type="evidence" value="ECO:0007669"/>
    <property type="project" value="InterPro"/>
</dbReference>
<evidence type="ECO:0000256" key="12">
    <source>
        <dbReference type="RuleBase" id="RU003660"/>
    </source>
</evidence>
<dbReference type="SUPFAM" id="SSF100950">
    <property type="entry name" value="NagB/RpiA/CoA transferase-like"/>
    <property type="match status" value="1"/>
</dbReference>
<dbReference type="PANTHER" id="PTHR11280:SF5">
    <property type="entry name" value="GLUCOSAMINE-6-PHOSPHATE ISOMERASE"/>
    <property type="match status" value="1"/>
</dbReference>
<keyword evidence="9" id="KW-0119">Carbohydrate metabolism</keyword>
<evidence type="ECO:0000256" key="2">
    <source>
        <dbReference type="ARBA" id="ARBA00005526"/>
    </source>
</evidence>
<dbReference type="Gene3D" id="3.40.50.1360">
    <property type="match status" value="1"/>
</dbReference>
<dbReference type="GO" id="GO:0005840">
    <property type="term" value="C:ribosome"/>
    <property type="evidence" value="ECO:0007669"/>
    <property type="project" value="UniProtKB-KW"/>
</dbReference>
<comment type="caution">
    <text evidence="14">The sequence shown here is derived from an EMBL/GenBank/DDBJ whole genome shotgun (WGS) entry which is preliminary data.</text>
</comment>
<keyword evidence="7 12" id="KW-0689">Ribosomal protein</keyword>
<dbReference type="NCBIfam" id="NF003115">
    <property type="entry name" value="PRK04034.1"/>
    <property type="match status" value="1"/>
</dbReference>
<dbReference type="PROSITE" id="PS00053">
    <property type="entry name" value="RIBOSOMAL_S8"/>
    <property type="match status" value="1"/>
</dbReference>
<dbReference type="Proteomes" id="UP000717515">
    <property type="component" value="Unassembled WGS sequence"/>
</dbReference>
<evidence type="ECO:0000256" key="9">
    <source>
        <dbReference type="ARBA" id="ARBA00023277"/>
    </source>
</evidence>
<dbReference type="AlphaFoldDB" id="A0A9P8AAF9"/>
<dbReference type="GO" id="GO:0003735">
    <property type="term" value="F:structural constituent of ribosome"/>
    <property type="evidence" value="ECO:0007669"/>
    <property type="project" value="InterPro"/>
</dbReference>
<dbReference type="GO" id="GO:0005829">
    <property type="term" value="C:cytosol"/>
    <property type="evidence" value="ECO:0007669"/>
    <property type="project" value="UniProtKB-ARBA"/>
</dbReference>
<dbReference type="EC" id="3.5.99.6" evidence="4"/>
<dbReference type="PANTHER" id="PTHR11280">
    <property type="entry name" value="GLUCOSAMINE-6-PHOSPHATE ISOMERASE"/>
    <property type="match status" value="1"/>
</dbReference>
<dbReference type="SUPFAM" id="SSF56047">
    <property type="entry name" value="Ribosomal protein S8"/>
    <property type="match status" value="1"/>
</dbReference>
<dbReference type="CDD" id="cd01399">
    <property type="entry name" value="GlcN6P_deaminase"/>
    <property type="match status" value="1"/>
</dbReference>
<evidence type="ECO:0000259" key="13">
    <source>
        <dbReference type="Pfam" id="PF01182"/>
    </source>
</evidence>
<dbReference type="HAMAP" id="MF_01241">
    <property type="entry name" value="GlcN6P_deamin"/>
    <property type="match status" value="1"/>
</dbReference>
<evidence type="ECO:0000256" key="5">
    <source>
        <dbReference type="ARBA" id="ARBA00017067"/>
    </source>
</evidence>
<evidence type="ECO:0000256" key="10">
    <source>
        <dbReference type="ARBA" id="ARBA00049961"/>
    </source>
</evidence>
<dbReference type="Gene3D" id="3.30.1490.10">
    <property type="match status" value="1"/>
</dbReference>
<dbReference type="GO" id="GO:0006046">
    <property type="term" value="P:N-acetylglucosamine catabolic process"/>
    <property type="evidence" value="ECO:0007669"/>
    <property type="project" value="TreeGrafter"/>
</dbReference>
<evidence type="ECO:0000256" key="3">
    <source>
        <dbReference type="ARBA" id="ARBA00006471"/>
    </source>
</evidence>
<dbReference type="InterPro" id="IPR004547">
    <property type="entry name" value="Glucosamine6P_isomerase"/>
</dbReference>
<sequence>MRLVIRKDYEAVSYHVAKYVKERIREFAPTATKPFVLGLPTGSSPVGVYRNLVQFHKAGELSFQNIITFNMDEYVGLPRDHDESYHSFMWKNLFQHVDIHPDNVHILDGNAKDLDLECQRYEEKIAAVGGIELFLGGIGPDGHIAFNEPGSSLNSRTRVKTLAYDTIVANARFFDNDITKVPNLALTVGVATVMDAREVCIIITGAHKALALAKCIEEGVNHMWTVSAIQLHPRGMVVCDEDATLELHVKTVNYFKSIEKVHEQLIGSDNVGLQGGVKSWRGGAESTYHQSIIKMVRISVLNDCLNNINNAEKRGKRQVLIRPSSKVIVKFLSLMQKHGYIGEFEEIDDHRSGKIVVQLIGRINKTGVISPRFNIKLNEIEKWIARLLPSRQFGYIILTTSAGIMDHEEARRRHTGGKVLGYFY</sequence>
<dbReference type="InterPro" id="IPR018321">
    <property type="entry name" value="Glucosamine6P_isomerase_CS"/>
</dbReference>
<evidence type="ECO:0000313" key="14">
    <source>
        <dbReference type="EMBL" id="KAG9325287.1"/>
    </source>
</evidence>
<evidence type="ECO:0000256" key="6">
    <source>
        <dbReference type="ARBA" id="ARBA00022801"/>
    </source>
</evidence>
<dbReference type="GO" id="GO:0004342">
    <property type="term" value="F:glucosamine-6-phosphate deaminase activity"/>
    <property type="evidence" value="ECO:0007669"/>
    <property type="project" value="UniProtKB-EC"/>
</dbReference>
<dbReference type="InterPro" id="IPR047863">
    <property type="entry name" value="Ribosomal_uS8_CS"/>
</dbReference>
<dbReference type="InterPro" id="IPR000630">
    <property type="entry name" value="Ribosomal_uS8"/>
</dbReference>
<evidence type="ECO:0000256" key="11">
    <source>
        <dbReference type="ARBA" id="ARBA00050047"/>
    </source>
</evidence>
<dbReference type="GO" id="GO:1990904">
    <property type="term" value="C:ribonucleoprotein complex"/>
    <property type="evidence" value="ECO:0007669"/>
    <property type="project" value="UniProtKB-KW"/>
</dbReference>
<dbReference type="GO" id="GO:0019262">
    <property type="term" value="P:N-acetylneuraminate catabolic process"/>
    <property type="evidence" value="ECO:0007669"/>
    <property type="project" value="TreeGrafter"/>
</dbReference>
<dbReference type="NCBIfam" id="TIGR00502">
    <property type="entry name" value="nagB"/>
    <property type="match status" value="1"/>
</dbReference>
<dbReference type="InterPro" id="IPR037171">
    <property type="entry name" value="NagB/RpiA_transferase-like"/>
</dbReference>
<evidence type="ECO:0000256" key="4">
    <source>
        <dbReference type="ARBA" id="ARBA00012680"/>
    </source>
</evidence>
<dbReference type="Gene3D" id="3.30.1370.30">
    <property type="match status" value="1"/>
</dbReference>
<evidence type="ECO:0000256" key="7">
    <source>
        <dbReference type="ARBA" id="ARBA00022980"/>
    </source>
</evidence>
<keyword evidence="6" id="KW-0378">Hydrolase</keyword>
<dbReference type="Pfam" id="PF00410">
    <property type="entry name" value="Ribosomal_S8"/>
    <property type="match status" value="1"/>
</dbReference>
<feature type="domain" description="Glucosamine/galactosamine-6-phosphate isomerase" evidence="13">
    <location>
        <begin position="8"/>
        <end position="230"/>
    </location>
</feature>
<proteinExistence type="inferred from homology"/>
<dbReference type="EMBL" id="JAIFTL010000044">
    <property type="protein sequence ID" value="KAG9325287.1"/>
    <property type="molecule type" value="Genomic_DNA"/>
</dbReference>
<protein>
    <recommendedName>
        <fullName evidence="5">Glucosamine-6-phosphate deaminase</fullName>
        <ecNumber evidence="4">3.5.99.6</ecNumber>
    </recommendedName>
    <alternativeName>
        <fullName evidence="11">Glucosamine-6-phosphate isomerase</fullName>
    </alternativeName>
</protein>
<comment type="similarity">
    <text evidence="2">Belongs to the glucosamine/galactosamine-6-phosphate isomerase family.</text>
</comment>
<dbReference type="GO" id="GO:0042802">
    <property type="term" value="F:identical protein binding"/>
    <property type="evidence" value="ECO:0007669"/>
    <property type="project" value="TreeGrafter"/>
</dbReference>
<dbReference type="InterPro" id="IPR035987">
    <property type="entry name" value="Ribosomal_uS8_sf"/>
</dbReference>
<organism evidence="14 15">
    <name type="scientific">Mortierella alpina</name>
    <name type="common">Oleaginous fungus</name>
    <name type="synonym">Mortierella renispora</name>
    <dbReference type="NCBI Taxonomy" id="64518"/>
    <lineage>
        <taxon>Eukaryota</taxon>
        <taxon>Fungi</taxon>
        <taxon>Fungi incertae sedis</taxon>
        <taxon>Mucoromycota</taxon>
        <taxon>Mortierellomycotina</taxon>
        <taxon>Mortierellomycetes</taxon>
        <taxon>Mortierellales</taxon>
        <taxon>Mortierellaceae</taxon>
        <taxon>Mortierella</taxon>
    </lineage>
</organism>
<dbReference type="GO" id="GO:0006412">
    <property type="term" value="P:translation"/>
    <property type="evidence" value="ECO:0007669"/>
    <property type="project" value="InterPro"/>
</dbReference>
<evidence type="ECO:0000256" key="1">
    <source>
        <dbReference type="ARBA" id="ARBA00000644"/>
    </source>
</evidence>
<evidence type="ECO:0000256" key="8">
    <source>
        <dbReference type="ARBA" id="ARBA00023274"/>
    </source>
</evidence>
<comment type="similarity">
    <text evidence="3 12">Belongs to the universal ribosomal protein uS8 family.</text>
</comment>
<accession>A0A9P8AAF9</accession>
<keyword evidence="8 12" id="KW-0687">Ribonucleoprotein</keyword>
<comment type="catalytic activity">
    <reaction evidence="1">
        <text>alpha-D-glucosamine 6-phosphate + H2O = beta-D-fructose 6-phosphate + NH4(+)</text>
        <dbReference type="Rhea" id="RHEA:12172"/>
        <dbReference type="ChEBI" id="CHEBI:15377"/>
        <dbReference type="ChEBI" id="CHEBI:28938"/>
        <dbReference type="ChEBI" id="CHEBI:57634"/>
        <dbReference type="ChEBI" id="CHEBI:75989"/>
        <dbReference type="EC" id="3.5.99.6"/>
    </reaction>
</comment>
<dbReference type="HAMAP" id="MF_01302_A">
    <property type="entry name" value="Ribosomal_uS8_A"/>
    <property type="match status" value="1"/>
</dbReference>
<reference evidence="14" key="1">
    <citation type="submission" date="2021-07" db="EMBL/GenBank/DDBJ databases">
        <title>Draft genome of Mortierella alpina, strain LL118, isolated from an aspen leaf litter sample.</title>
        <authorList>
            <person name="Yang S."/>
            <person name="Vinatzer B.A."/>
        </authorList>
    </citation>
    <scope>NUCLEOTIDE SEQUENCE</scope>
    <source>
        <strain evidence="14">LL118</strain>
    </source>
</reference>
<dbReference type="FunFam" id="3.30.1490.10:FF:000002">
    <property type="entry name" value="40S ribosomal protein S15a"/>
    <property type="match status" value="1"/>
</dbReference>
<dbReference type="FunFam" id="3.30.1370.30:FF:000001">
    <property type="entry name" value="40S ribosomal protein S15a"/>
    <property type="match status" value="1"/>
</dbReference>